<dbReference type="eggNOG" id="COG3634">
    <property type="taxonomic scope" value="Bacteria"/>
</dbReference>
<dbReference type="EMBL" id="CP003058">
    <property type="protein sequence ID" value="AEQ22852.1"/>
    <property type="molecule type" value="Genomic_DNA"/>
</dbReference>
<dbReference type="PANTHER" id="PTHR48105">
    <property type="entry name" value="THIOREDOXIN REDUCTASE 1-RELATED-RELATED"/>
    <property type="match status" value="1"/>
</dbReference>
<feature type="domain" description="FAD/NAD(P)-binding" evidence="4">
    <location>
        <begin position="21"/>
        <end position="312"/>
    </location>
</feature>
<proteinExistence type="predicted"/>
<evidence type="ECO:0000256" key="2">
    <source>
        <dbReference type="ARBA" id="ARBA00023002"/>
    </source>
</evidence>
<dbReference type="AlphaFoldDB" id="G4Q346"/>
<dbReference type="STRING" id="568816.Acin_1637"/>
<dbReference type="InterPro" id="IPR036249">
    <property type="entry name" value="Thioredoxin-like_sf"/>
</dbReference>
<keyword evidence="6" id="KW-1185">Reference proteome</keyword>
<reference evidence="5 6" key="1">
    <citation type="journal article" date="2011" name="J. Bacteriol.">
        <title>Complete genome sequence of Acidaminococcus intestini RYC-MR95, a Gram-negative bacterium from the phylum Firmicutes.</title>
        <authorList>
            <person name="D'Auria G."/>
            <person name="Galan J.C."/>
            <person name="Rodriguez-Alcayna M."/>
            <person name="Moya A."/>
            <person name="Baquero F."/>
            <person name="Latorre A."/>
        </authorList>
    </citation>
    <scope>NUCLEOTIDE SEQUENCE [LARGE SCALE GENOMIC DNA]</scope>
    <source>
        <strain evidence="5 6">RyC-MR95</strain>
    </source>
</reference>
<dbReference type="PATRIC" id="fig|568816.4.peg.1591"/>
<dbReference type="Gene3D" id="3.50.50.60">
    <property type="entry name" value="FAD/NAD(P)-binding domain"/>
    <property type="match status" value="2"/>
</dbReference>
<dbReference type="HOGENOM" id="CLU_031864_5_4_9"/>
<gene>
    <name evidence="5" type="primary">trxB</name>
    <name evidence="5" type="ordered locus">Acin_1637</name>
</gene>
<dbReference type="InterPro" id="IPR023753">
    <property type="entry name" value="FAD/NAD-binding_dom"/>
</dbReference>
<dbReference type="InParanoid" id="G4Q346"/>
<keyword evidence="2" id="KW-0560">Oxidoreductase</keyword>
<evidence type="ECO:0000256" key="3">
    <source>
        <dbReference type="SAM" id="Phobius"/>
    </source>
</evidence>
<dbReference type="InterPro" id="IPR036188">
    <property type="entry name" value="FAD/NAD-bd_sf"/>
</dbReference>
<evidence type="ECO:0000256" key="1">
    <source>
        <dbReference type="ARBA" id="ARBA00022630"/>
    </source>
</evidence>
<keyword evidence="3" id="KW-1133">Transmembrane helix</keyword>
<dbReference type="RefSeq" id="WP_014128732.1">
    <property type="nucleotide sequence ID" value="NC_016077.1"/>
</dbReference>
<keyword evidence="3" id="KW-0472">Membrane</keyword>
<dbReference type="PRINTS" id="PR00368">
    <property type="entry name" value="FADPNR"/>
</dbReference>
<name>G4Q346_ACIIR</name>
<dbReference type="Gene3D" id="3.40.30.80">
    <property type="match status" value="1"/>
</dbReference>
<evidence type="ECO:0000259" key="4">
    <source>
        <dbReference type="Pfam" id="PF07992"/>
    </source>
</evidence>
<keyword evidence="3" id="KW-0812">Transmembrane</keyword>
<keyword evidence="1" id="KW-0285">Flavoprotein</keyword>
<accession>G4Q346</accession>
<dbReference type="GO" id="GO:0016491">
    <property type="term" value="F:oxidoreductase activity"/>
    <property type="evidence" value="ECO:0007669"/>
    <property type="project" value="UniProtKB-KW"/>
</dbReference>
<sequence length="558" mass="60266">MAKAFFPSKKELSMMQVASLYDVLIIGGGPAGLTAALYLARARYRVLVLEKEKFGGQITITQRVVNYPGVPSISGMALAETIRRQAESFGAEVILAEVTGLEGTGVVKTVHTDRGDFKGFGILLATGAHPRRIGFDGEAAFQGRGVAYCATCDGEFFTDRDVYVVGGGFAAAEESVFLTKYARHVTVLIRGDGFKCAASVAEPALHHNKITILPHHEVVRVEGNGMVEQLVVKNNVTGKKRTLSAQDGGPLGVFVFVGYEPETALVKGLVDLDREGYIVTDRAQKTSRDGIYAAGDVCIKPLRQVVTAVGDGALAATELERYAAKMQKKTGLRPQSPHPAKSPEIAVPALHIKETDAEENPLFSADMKRQMKGLFDRMASSLILEVHENESSASKELERYIKNLCSLTDKISYQKGANSTEAAPFVAVLRAEGEPTGLLYYGVPGGHEFTPFLLGLYNAAGPGQPLSEHDRAAILALPAHEIDLIVSLTCRICPDVVTVAQHIAALNPKITVRVRDLVHHGHWKARYHIMGVPCLIVDGGRDVQFGKKTMKDLLDLLA</sequence>
<dbReference type="KEGG" id="ain:Acin_1637"/>
<dbReference type="Pfam" id="PF07992">
    <property type="entry name" value="Pyr_redox_2"/>
    <property type="match status" value="1"/>
</dbReference>
<dbReference type="SUPFAM" id="SSF51905">
    <property type="entry name" value="FAD/NAD(P)-binding domain"/>
    <property type="match status" value="1"/>
</dbReference>
<evidence type="ECO:0000313" key="6">
    <source>
        <dbReference type="Proteomes" id="UP000007093"/>
    </source>
</evidence>
<feature type="transmembrane region" description="Helical" evidence="3">
    <location>
        <begin position="20"/>
        <end position="40"/>
    </location>
</feature>
<dbReference type="InterPro" id="IPR050097">
    <property type="entry name" value="Ferredoxin-NADP_redctase_2"/>
</dbReference>
<dbReference type="SUPFAM" id="SSF52833">
    <property type="entry name" value="Thioredoxin-like"/>
    <property type="match status" value="2"/>
</dbReference>
<organism evidence="5 6">
    <name type="scientific">Acidaminococcus intestini (strain RyC-MR95)</name>
    <dbReference type="NCBI Taxonomy" id="568816"/>
    <lineage>
        <taxon>Bacteria</taxon>
        <taxon>Bacillati</taxon>
        <taxon>Bacillota</taxon>
        <taxon>Negativicutes</taxon>
        <taxon>Acidaminococcales</taxon>
        <taxon>Acidaminococcaceae</taxon>
        <taxon>Acidaminococcus</taxon>
    </lineage>
</organism>
<dbReference type="PRINTS" id="PR00469">
    <property type="entry name" value="PNDRDTASEII"/>
</dbReference>
<dbReference type="FunCoup" id="G4Q346">
    <property type="interactions" value="246"/>
</dbReference>
<dbReference type="Proteomes" id="UP000007093">
    <property type="component" value="Chromosome"/>
</dbReference>
<evidence type="ECO:0000313" key="5">
    <source>
        <dbReference type="EMBL" id="AEQ22852.1"/>
    </source>
</evidence>
<dbReference type="eggNOG" id="COG0492">
    <property type="taxonomic scope" value="Bacteria"/>
</dbReference>
<protein>
    <submittedName>
        <fullName evidence="5">Thioredoxin reductase (NADPH)</fullName>
    </submittedName>
</protein>